<evidence type="ECO:0000259" key="3">
    <source>
        <dbReference type="Pfam" id="PF02441"/>
    </source>
</evidence>
<dbReference type="GO" id="GO:0010181">
    <property type="term" value="F:FMN binding"/>
    <property type="evidence" value="ECO:0007669"/>
    <property type="project" value="TreeGrafter"/>
</dbReference>
<comment type="similarity">
    <text evidence="2">Belongs to the HFCD (homooligomeric flavin containing Cys decarboxylase) superfamily.</text>
</comment>
<dbReference type="AlphaFoldDB" id="A0A0P4VM61"/>
<accession>A0A0P4VM61</accession>
<protein>
    <submittedName>
        <fullName evidence="4">Putative phosphopantothenoylcysteine decarboxylase</fullName>
    </submittedName>
</protein>
<evidence type="ECO:0000256" key="1">
    <source>
        <dbReference type="ARBA" id="ARBA00022993"/>
    </source>
</evidence>
<sequence length="202" mass="22372">MSLDLPELSDHLNSFTVIVSCTGSVATIKLPLLITQLLETFDNIKLKVVLTDKAKHFCPKTDLKNLPVDVYTDYEWDSWTTPDGNASLHDELAKKANMLLIAPLDANTLAKIANGLCDNLLTSIVRVWNFKNKIAICCPAMNTQMWVHPITDLHIKQVQSLGFVVIPPIAKKLMCGDVGVGAMAEPKDIVSVVKEYSQIERK</sequence>
<dbReference type="PANTHER" id="PTHR14359">
    <property type="entry name" value="HOMO-OLIGOMERIC FLAVIN CONTAINING CYS DECARBOXYLASE FAMILY"/>
    <property type="match status" value="1"/>
</dbReference>
<dbReference type="GO" id="GO:0071513">
    <property type="term" value="C:phosphopantothenoylcysteine decarboxylase complex"/>
    <property type="evidence" value="ECO:0007669"/>
    <property type="project" value="TreeGrafter"/>
</dbReference>
<dbReference type="PANTHER" id="PTHR14359:SF6">
    <property type="entry name" value="PHOSPHOPANTOTHENOYLCYSTEINE DECARBOXYLASE"/>
    <property type="match status" value="1"/>
</dbReference>
<name>A0A0P4VM61_9HEMI</name>
<organism evidence="4">
    <name type="scientific">Rhodnius neglectus</name>
    <dbReference type="NCBI Taxonomy" id="72488"/>
    <lineage>
        <taxon>Eukaryota</taxon>
        <taxon>Metazoa</taxon>
        <taxon>Ecdysozoa</taxon>
        <taxon>Arthropoda</taxon>
        <taxon>Hexapoda</taxon>
        <taxon>Insecta</taxon>
        <taxon>Pterygota</taxon>
        <taxon>Neoptera</taxon>
        <taxon>Paraneoptera</taxon>
        <taxon>Hemiptera</taxon>
        <taxon>Heteroptera</taxon>
        <taxon>Panheteroptera</taxon>
        <taxon>Cimicomorpha</taxon>
        <taxon>Reduviidae</taxon>
        <taxon>Triatominae</taxon>
        <taxon>Rhodnius</taxon>
    </lineage>
</organism>
<evidence type="ECO:0000313" key="4">
    <source>
        <dbReference type="EMBL" id="JAI53834.1"/>
    </source>
</evidence>
<dbReference type="GO" id="GO:0004633">
    <property type="term" value="F:phosphopantothenoylcysteine decarboxylase activity"/>
    <property type="evidence" value="ECO:0007669"/>
    <property type="project" value="TreeGrafter"/>
</dbReference>
<dbReference type="GO" id="GO:0015937">
    <property type="term" value="P:coenzyme A biosynthetic process"/>
    <property type="evidence" value="ECO:0007669"/>
    <property type="project" value="UniProtKB-KW"/>
</dbReference>
<proteinExistence type="evidence at transcript level"/>
<evidence type="ECO:0000256" key="2">
    <source>
        <dbReference type="ARBA" id="ARBA00038350"/>
    </source>
</evidence>
<keyword evidence="1" id="KW-0173">Coenzyme A biosynthesis</keyword>
<dbReference type="InterPro" id="IPR036551">
    <property type="entry name" value="Flavin_trans-like"/>
</dbReference>
<dbReference type="InterPro" id="IPR003382">
    <property type="entry name" value="Flavoprotein"/>
</dbReference>
<reference evidence="4" key="1">
    <citation type="journal article" date="2016" name="PLoS Negl. Trop. Dis.">
        <title>A Deep Insight into the Sialome of Rhodnius neglectus, a Vector of Chagas Disease.</title>
        <authorList>
            <person name="Santiago P.B."/>
            <person name="Assumpcao T.C."/>
            <person name="Araujo C.N."/>
            <person name="Bastos I.M."/>
            <person name="Neves D."/>
            <person name="Silva I.G."/>
            <person name="Charneau S."/>
            <person name="Queiroz R.M."/>
            <person name="Raiol T."/>
            <person name="Oliveira J.V."/>
            <person name="Sousa M.V."/>
            <person name="Calvo E."/>
            <person name="Ribeiro J.M."/>
            <person name="Santana J.M."/>
        </authorList>
    </citation>
    <scope>NUCLEOTIDE SEQUENCE</scope>
    <source>
        <tissue evidence="4">Salivary glands</tissue>
    </source>
</reference>
<dbReference type="Gene3D" id="3.40.50.1950">
    <property type="entry name" value="Flavin prenyltransferase-like"/>
    <property type="match status" value="1"/>
</dbReference>
<dbReference type="SUPFAM" id="SSF52507">
    <property type="entry name" value="Homo-oligomeric flavin-containing Cys decarboxylases, HFCD"/>
    <property type="match status" value="1"/>
</dbReference>
<feature type="domain" description="Flavoprotein" evidence="3">
    <location>
        <begin position="17"/>
        <end position="193"/>
    </location>
</feature>
<dbReference type="Pfam" id="PF02441">
    <property type="entry name" value="Flavoprotein"/>
    <property type="match status" value="1"/>
</dbReference>
<dbReference type="EMBL" id="GDKW01002761">
    <property type="protein sequence ID" value="JAI53834.1"/>
    <property type="molecule type" value="mRNA"/>
</dbReference>